<evidence type="ECO:0000259" key="9">
    <source>
        <dbReference type="PROSITE" id="PS50850"/>
    </source>
</evidence>
<feature type="transmembrane region" description="Helical" evidence="8">
    <location>
        <begin position="320"/>
        <end position="343"/>
    </location>
</feature>
<feature type="transmembrane region" description="Helical" evidence="8">
    <location>
        <begin position="296"/>
        <end position="314"/>
    </location>
</feature>
<dbReference type="InterPro" id="IPR036259">
    <property type="entry name" value="MFS_trans_sf"/>
</dbReference>
<evidence type="ECO:0000256" key="2">
    <source>
        <dbReference type="ARBA" id="ARBA00007520"/>
    </source>
</evidence>
<evidence type="ECO:0000256" key="4">
    <source>
        <dbReference type="ARBA" id="ARBA00022475"/>
    </source>
</evidence>
<dbReference type="InterPro" id="IPR020846">
    <property type="entry name" value="MFS_dom"/>
</dbReference>
<gene>
    <name evidence="10" type="ORF">D1B32_17085</name>
</gene>
<evidence type="ECO:0000256" key="3">
    <source>
        <dbReference type="ARBA" id="ARBA00022448"/>
    </source>
</evidence>
<feature type="transmembrane region" description="Helical" evidence="8">
    <location>
        <begin position="266"/>
        <end position="284"/>
    </location>
</feature>
<protein>
    <submittedName>
        <fullName evidence="10">MFS transporter</fullName>
    </submittedName>
</protein>
<dbReference type="PROSITE" id="PS00216">
    <property type="entry name" value="SUGAR_TRANSPORT_1"/>
    <property type="match status" value="1"/>
</dbReference>
<dbReference type="InterPro" id="IPR050189">
    <property type="entry name" value="MFS_Efflux_Transporters"/>
</dbReference>
<organism evidence="10 11">
    <name type="scientific">Oceanobacillus profundus</name>
    <dbReference type="NCBI Taxonomy" id="372463"/>
    <lineage>
        <taxon>Bacteria</taxon>
        <taxon>Bacillati</taxon>
        <taxon>Bacillota</taxon>
        <taxon>Bacilli</taxon>
        <taxon>Bacillales</taxon>
        <taxon>Bacillaceae</taxon>
        <taxon>Oceanobacillus</taxon>
    </lineage>
</organism>
<feature type="transmembrane region" description="Helical" evidence="8">
    <location>
        <begin position="57"/>
        <end position="78"/>
    </location>
</feature>
<dbReference type="Pfam" id="PF07690">
    <property type="entry name" value="MFS_1"/>
    <property type="match status" value="1"/>
</dbReference>
<dbReference type="CDD" id="cd17474">
    <property type="entry name" value="MFS_YfmO_like"/>
    <property type="match status" value="1"/>
</dbReference>
<keyword evidence="7 8" id="KW-0472">Membrane</keyword>
<evidence type="ECO:0000256" key="1">
    <source>
        <dbReference type="ARBA" id="ARBA00004651"/>
    </source>
</evidence>
<dbReference type="InterPro" id="IPR001958">
    <property type="entry name" value="Tet-R_TetA/multi-R_MdtG-like"/>
</dbReference>
<dbReference type="PANTHER" id="PTHR43124">
    <property type="entry name" value="PURINE EFFLUX PUMP PBUE"/>
    <property type="match status" value="1"/>
</dbReference>
<evidence type="ECO:0000256" key="7">
    <source>
        <dbReference type="ARBA" id="ARBA00023136"/>
    </source>
</evidence>
<dbReference type="PROSITE" id="PS50850">
    <property type="entry name" value="MFS"/>
    <property type="match status" value="1"/>
</dbReference>
<name>A0A417YCI1_9BACI</name>
<dbReference type="Gene3D" id="1.20.1250.20">
    <property type="entry name" value="MFS general substrate transporter like domains"/>
    <property type="match status" value="2"/>
</dbReference>
<sequence>MMSKKKVEISQDEIDKKRWAIISLASIPLIMTLGNSMLIPILPLMEKKLDITTVQSSYIITLYSIVAIVLIPIAGYLSDRFGRKIVILPSLIIAGIGGLVSGWAAWKMESPYFFIMIGRVLQGIGAAGTAPIVMPLIGDLFKKDEEVSSSLGIIETSNTFGKVLSPILGSLLAGFIWFLPFFAFPVFCLISALLILFLIKKPKKEEEPLTFKLFTQNTKSIFRMHGKWLFAVFIIGIILMFMLFSILFYLSNILEDEHHFTGIKKGFILAIPLASLCISSFIAGKVIKDNMVTMKWITFGGIVLSGVSALAVSFSAQLIYLLAVFLTCGIGIGVSLPCLDALITQTIEKETRGTITSFYSAMRFVGVAAGPPVMALFMKHNVSFMFILLAVFGLIAALLAFKILRPPKESDKRPV</sequence>
<dbReference type="InterPro" id="IPR011701">
    <property type="entry name" value="MFS"/>
</dbReference>
<evidence type="ECO:0000313" key="11">
    <source>
        <dbReference type="Proteomes" id="UP000285456"/>
    </source>
</evidence>
<dbReference type="SUPFAM" id="SSF103473">
    <property type="entry name" value="MFS general substrate transporter"/>
    <property type="match status" value="1"/>
</dbReference>
<dbReference type="GO" id="GO:0022857">
    <property type="term" value="F:transmembrane transporter activity"/>
    <property type="evidence" value="ECO:0007669"/>
    <property type="project" value="InterPro"/>
</dbReference>
<dbReference type="PRINTS" id="PR01035">
    <property type="entry name" value="TCRTETA"/>
</dbReference>
<evidence type="ECO:0000256" key="6">
    <source>
        <dbReference type="ARBA" id="ARBA00022989"/>
    </source>
</evidence>
<dbReference type="Proteomes" id="UP000285456">
    <property type="component" value="Unassembled WGS sequence"/>
</dbReference>
<keyword evidence="3" id="KW-0813">Transport</keyword>
<feature type="transmembrane region" description="Helical" evidence="8">
    <location>
        <begin position="355"/>
        <end position="378"/>
    </location>
</feature>
<dbReference type="InterPro" id="IPR005829">
    <property type="entry name" value="Sugar_transporter_CS"/>
</dbReference>
<feature type="transmembrane region" description="Helical" evidence="8">
    <location>
        <begin position="21"/>
        <end position="45"/>
    </location>
</feature>
<feature type="transmembrane region" description="Helical" evidence="8">
    <location>
        <begin position="85"/>
        <end position="106"/>
    </location>
</feature>
<accession>A0A417YCI1</accession>
<feature type="domain" description="Major facilitator superfamily (MFS) profile" evidence="9">
    <location>
        <begin position="20"/>
        <end position="408"/>
    </location>
</feature>
<feature type="transmembrane region" description="Helical" evidence="8">
    <location>
        <begin position="182"/>
        <end position="199"/>
    </location>
</feature>
<comment type="caution">
    <text evidence="10">The sequence shown here is derived from an EMBL/GenBank/DDBJ whole genome shotgun (WGS) entry which is preliminary data.</text>
</comment>
<evidence type="ECO:0000256" key="5">
    <source>
        <dbReference type="ARBA" id="ARBA00022692"/>
    </source>
</evidence>
<dbReference type="AlphaFoldDB" id="A0A417YCI1"/>
<keyword evidence="6 8" id="KW-1133">Transmembrane helix</keyword>
<keyword evidence="11" id="KW-1185">Reference proteome</keyword>
<dbReference type="EMBL" id="QWEH01000014">
    <property type="protein sequence ID" value="RHW30294.1"/>
    <property type="molecule type" value="Genomic_DNA"/>
</dbReference>
<proteinExistence type="inferred from homology"/>
<dbReference type="PANTHER" id="PTHR43124:SF3">
    <property type="entry name" value="CHLORAMPHENICOL EFFLUX PUMP RV0191"/>
    <property type="match status" value="1"/>
</dbReference>
<feature type="transmembrane region" description="Helical" evidence="8">
    <location>
        <begin position="228"/>
        <end position="254"/>
    </location>
</feature>
<evidence type="ECO:0000313" key="10">
    <source>
        <dbReference type="EMBL" id="RHW30294.1"/>
    </source>
</evidence>
<keyword evidence="5 8" id="KW-0812">Transmembrane</keyword>
<feature type="transmembrane region" description="Helical" evidence="8">
    <location>
        <begin position="384"/>
        <end position="404"/>
    </location>
</feature>
<reference evidence="10 11" key="1">
    <citation type="journal article" date="2007" name="Int. J. Syst. Evol. Microbiol.">
        <title>Oceanobacillus profundus sp. nov., isolated from a deep-sea sediment core.</title>
        <authorList>
            <person name="Kim Y.G."/>
            <person name="Choi D.H."/>
            <person name="Hyun S."/>
            <person name="Cho B.C."/>
        </authorList>
    </citation>
    <scope>NUCLEOTIDE SEQUENCE [LARGE SCALE GENOMIC DNA]</scope>
    <source>
        <strain evidence="10 11">DSM 18246</strain>
    </source>
</reference>
<evidence type="ECO:0000256" key="8">
    <source>
        <dbReference type="SAM" id="Phobius"/>
    </source>
</evidence>
<keyword evidence="4" id="KW-1003">Cell membrane</keyword>
<dbReference type="OrthoDB" id="2986280at2"/>
<comment type="similarity">
    <text evidence="2">Belongs to the major facilitator superfamily. TCR/Tet family.</text>
</comment>
<dbReference type="GO" id="GO:0005886">
    <property type="term" value="C:plasma membrane"/>
    <property type="evidence" value="ECO:0007669"/>
    <property type="project" value="UniProtKB-SubCell"/>
</dbReference>
<comment type="subcellular location">
    <subcellularLocation>
        <location evidence="1">Cell membrane</location>
        <topology evidence="1">Multi-pass membrane protein</topology>
    </subcellularLocation>
</comment>